<dbReference type="AlphaFoldDB" id="A0ABC8JTT9"/>
<dbReference type="Gene3D" id="1.10.1200.270">
    <property type="entry name" value="Methyltransferase, alpha-helical capping domain"/>
    <property type="match status" value="1"/>
</dbReference>
<evidence type="ECO:0000313" key="6">
    <source>
        <dbReference type="EMBL" id="CAH8340715.1"/>
    </source>
</evidence>
<name>A0ABC8JTT9_ERUVS</name>
<gene>
    <name evidence="6" type="ORF">ERUC_LOCUS15468</name>
</gene>
<dbReference type="Pfam" id="PF03492">
    <property type="entry name" value="Methyltransf_7"/>
    <property type="match status" value="1"/>
</dbReference>
<dbReference type="GO" id="GO:0032259">
    <property type="term" value="P:methylation"/>
    <property type="evidence" value="ECO:0007669"/>
    <property type="project" value="UniProtKB-KW"/>
</dbReference>
<comment type="caution">
    <text evidence="6">The sequence shown here is derived from an EMBL/GenBank/DDBJ whole genome shotgun (WGS) entry which is preliminary data.</text>
</comment>
<evidence type="ECO:0000256" key="1">
    <source>
        <dbReference type="ARBA" id="ARBA00022603"/>
    </source>
</evidence>
<protein>
    <submittedName>
        <fullName evidence="6">Uncharacterized protein</fullName>
    </submittedName>
</protein>
<dbReference type="Proteomes" id="UP001642260">
    <property type="component" value="Unassembled WGS sequence"/>
</dbReference>
<dbReference type="EMBL" id="CAKOAT010144044">
    <property type="protein sequence ID" value="CAH8340715.1"/>
    <property type="molecule type" value="Genomic_DNA"/>
</dbReference>
<sequence length="92" mass="10491">MEEIEEEKLNSYEIHFYAPSAAEIESEVNKEGSFELEKLEMFEVDKEWASKDGISAGLVYAKTVRAAQESMIASHFGEEILDKMFDTYGQDV</sequence>
<evidence type="ECO:0000313" key="7">
    <source>
        <dbReference type="Proteomes" id="UP001642260"/>
    </source>
</evidence>
<keyword evidence="7" id="KW-1185">Reference proteome</keyword>
<dbReference type="GO" id="GO:0046872">
    <property type="term" value="F:metal ion binding"/>
    <property type="evidence" value="ECO:0007669"/>
    <property type="project" value="UniProtKB-KW"/>
</dbReference>
<accession>A0ABC8JTT9</accession>
<keyword evidence="4" id="KW-0479">Metal-binding</keyword>
<evidence type="ECO:0000256" key="4">
    <source>
        <dbReference type="ARBA" id="ARBA00022723"/>
    </source>
</evidence>
<keyword evidence="1" id="KW-0489">Methyltransferase</keyword>
<dbReference type="InterPro" id="IPR029063">
    <property type="entry name" value="SAM-dependent_MTases_sf"/>
</dbReference>
<dbReference type="SUPFAM" id="SSF53335">
    <property type="entry name" value="S-adenosyl-L-methionine-dependent methyltransferases"/>
    <property type="match status" value="1"/>
</dbReference>
<keyword evidence="5" id="KW-0460">Magnesium</keyword>
<evidence type="ECO:0000256" key="5">
    <source>
        <dbReference type="ARBA" id="ARBA00022842"/>
    </source>
</evidence>
<dbReference type="InterPro" id="IPR005299">
    <property type="entry name" value="MeTrfase_7"/>
</dbReference>
<evidence type="ECO:0000256" key="3">
    <source>
        <dbReference type="ARBA" id="ARBA00022691"/>
    </source>
</evidence>
<dbReference type="PANTHER" id="PTHR31009">
    <property type="entry name" value="S-ADENOSYL-L-METHIONINE:CARBOXYL METHYLTRANSFERASE FAMILY PROTEIN"/>
    <property type="match status" value="1"/>
</dbReference>
<keyword evidence="2" id="KW-0808">Transferase</keyword>
<dbReference type="InterPro" id="IPR042086">
    <property type="entry name" value="MeTrfase_capping"/>
</dbReference>
<proteinExistence type="predicted"/>
<evidence type="ECO:0000256" key="2">
    <source>
        <dbReference type="ARBA" id="ARBA00022679"/>
    </source>
</evidence>
<keyword evidence="3" id="KW-0949">S-adenosyl-L-methionine</keyword>
<dbReference type="GO" id="GO:0008168">
    <property type="term" value="F:methyltransferase activity"/>
    <property type="evidence" value="ECO:0007669"/>
    <property type="project" value="UniProtKB-KW"/>
</dbReference>
<organism evidence="6 7">
    <name type="scientific">Eruca vesicaria subsp. sativa</name>
    <name type="common">Garden rocket</name>
    <name type="synonym">Eruca sativa</name>
    <dbReference type="NCBI Taxonomy" id="29727"/>
    <lineage>
        <taxon>Eukaryota</taxon>
        <taxon>Viridiplantae</taxon>
        <taxon>Streptophyta</taxon>
        <taxon>Embryophyta</taxon>
        <taxon>Tracheophyta</taxon>
        <taxon>Spermatophyta</taxon>
        <taxon>Magnoliopsida</taxon>
        <taxon>eudicotyledons</taxon>
        <taxon>Gunneridae</taxon>
        <taxon>Pentapetalae</taxon>
        <taxon>rosids</taxon>
        <taxon>malvids</taxon>
        <taxon>Brassicales</taxon>
        <taxon>Brassicaceae</taxon>
        <taxon>Brassiceae</taxon>
        <taxon>Eruca</taxon>
    </lineage>
</organism>
<reference evidence="6 7" key="1">
    <citation type="submission" date="2022-03" db="EMBL/GenBank/DDBJ databases">
        <authorList>
            <person name="Macdonald S."/>
            <person name="Ahmed S."/>
            <person name="Newling K."/>
        </authorList>
    </citation>
    <scope>NUCLEOTIDE SEQUENCE [LARGE SCALE GENOMIC DNA]</scope>
</reference>